<evidence type="ECO:0000313" key="2">
    <source>
        <dbReference type="EMBL" id="EEP67217.1"/>
    </source>
</evidence>
<comment type="caution">
    <text evidence="2">The sequence shown here is derived from an EMBL/GenBank/DDBJ whole genome shotgun (WGS) entry which is preliminary data.</text>
</comment>
<name>C4GKF8_9NEIS</name>
<reference evidence="2" key="1">
    <citation type="submission" date="2009-04" db="EMBL/GenBank/DDBJ databases">
        <authorList>
            <person name="Weinstock G."/>
            <person name="Sodergren E."/>
            <person name="Clifton S."/>
            <person name="Fulton L."/>
            <person name="Fulton B."/>
            <person name="Courtney L."/>
            <person name="Fronick C."/>
            <person name="Harrison M."/>
            <person name="Strong C."/>
            <person name="Farmer C."/>
            <person name="Delahaunty K."/>
            <person name="Markovic C."/>
            <person name="Hall O."/>
            <person name="Minx P."/>
            <person name="Tomlinson C."/>
            <person name="Mitreva M."/>
            <person name="Nelson J."/>
            <person name="Hou S."/>
            <person name="Wollam A."/>
            <person name="Pepin K.H."/>
            <person name="Johnson M."/>
            <person name="Bhonagiri V."/>
            <person name="Nash W.E."/>
            <person name="Warren W."/>
            <person name="Chinwalla A."/>
            <person name="Mardis E.R."/>
            <person name="Wilson R.K."/>
        </authorList>
    </citation>
    <scope>NUCLEOTIDE SEQUENCE [LARGE SCALE GENOMIC DNA]</scope>
    <source>
        <strain evidence="2">ATCC 51147</strain>
    </source>
</reference>
<evidence type="ECO:0000256" key="1">
    <source>
        <dbReference type="SAM" id="MobiDB-lite"/>
    </source>
</evidence>
<dbReference type="AlphaFoldDB" id="C4GKF8"/>
<evidence type="ECO:0000313" key="3">
    <source>
        <dbReference type="Proteomes" id="UP000003009"/>
    </source>
</evidence>
<proteinExistence type="predicted"/>
<dbReference type="EMBL" id="ACJW02000003">
    <property type="protein sequence ID" value="EEP67217.1"/>
    <property type="molecule type" value="Genomic_DNA"/>
</dbReference>
<organism evidence="2 3">
    <name type="scientific">Kingella oralis ATCC 51147</name>
    <dbReference type="NCBI Taxonomy" id="629741"/>
    <lineage>
        <taxon>Bacteria</taxon>
        <taxon>Pseudomonadati</taxon>
        <taxon>Pseudomonadota</taxon>
        <taxon>Betaproteobacteria</taxon>
        <taxon>Neisseriales</taxon>
        <taxon>Neisseriaceae</taxon>
        <taxon>Kingella</taxon>
    </lineage>
</organism>
<gene>
    <name evidence="2" type="ORF">GCWU000324_01461</name>
</gene>
<dbReference type="HOGENOM" id="CLU_1260039_0_0_4"/>
<sequence length="219" mass="23585">MQVARPFPLGSLKTLKGNPMSESSRKKGIIATIGGLCTAIAGTTVYQVAVDQLVIRPGQQVLTKFLAGQYEHSLQNGMSMVGSMIQNNPDSIAAAANDLAQANLPPAANIQLQCRPLEGEEACLQRNTAELKARLGWEKQQARLKALDNAYSACRDQTAQNPKIDLAARELVYEANIRCLVADGYGKELNALAQNDANLAQIIAQTQDDLTNPPAQNKE</sequence>
<dbReference type="Proteomes" id="UP000003009">
    <property type="component" value="Unassembled WGS sequence"/>
</dbReference>
<keyword evidence="3" id="KW-1185">Reference proteome</keyword>
<accession>C4GKF8</accession>
<dbReference type="STRING" id="629741.GCWU000324_01461"/>
<protein>
    <submittedName>
        <fullName evidence="2">Uncharacterized protein</fullName>
    </submittedName>
</protein>
<feature type="region of interest" description="Disordered" evidence="1">
    <location>
        <begin position="1"/>
        <end position="22"/>
    </location>
</feature>